<feature type="domain" description="Rhodanese" evidence="4">
    <location>
        <begin position="43"/>
        <end position="163"/>
    </location>
</feature>
<comment type="caution">
    <text evidence="5">The sequence shown here is derived from an EMBL/GenBank/DDBJ whole genome shotgun (WGS) entry which is preliminary data.</text>
</comment>
<dbReference type="CDD" id="cd01448">
    <property type="entry name" value="TST_Repeat_1"/>
    <property type="match status" value="1"/>
</dbReference>
<dbReference type="InterPro" id="IPR001763">
    <property type="entry name" value="Rhodanese-like_dom"/>
</dbReference>
<dbReference type="SMART" id="SM00450">
    <property type="entry name" value="RHOD"/>
    <property type="match status" value="2"/>
</dbReference>
<dbReference type="InterPro" id="IPR036873">
    <property type="entry name" value="Rhodanese-like_dom_sf"/>
</dbReference>
<protein>
    <recommendedName>
        <fullName evidence="4">Rhodanese domain-containing protein</fullName>
    </recommendedName>
</protein>
<evidence type="ECO:0000313" key="6">
    <source>
        <dbReference type="Proteomes" id="UP000249130"/>
    </source>
</evidence>
<dbReference type="OrthoDB" id="9781034at2"/>
<dbReference type="SUPFAM" id="SSF52821">
    <property type="entry name" value="Rhodanese/Cell cycle control phosphatase"/>
    <property type="match status" value="2"/>
</dbReference>
<accession>A0A327LC99</accession>
<dbReference type="AlphaFoldDB" id="A0A327LC99"/>
<dbReference type="PROSITE" id="PS50206">
    <property type="entry name" value="RHODANESE_3"/>
    <property type="match status" value="2"/>
</dbReference>
<feature type="domain" description="Rhodanese" evidence="4">
    <location>
        <begin position="195"/>
        <end position="307"/>
    </location>
</feature>
<dbReference type="GO" id="GO:0004792">
    <property type="term" value="F:thiosulfate-cyanide sulfurtransferase activity"/>
    <property type="evidence" value="ECO:0007669"/>
    <property type="project" value="TreeGrafter"/>
</dbReference>
<sequence length="316" mass="33067">MTETASCEIRAGVPVRSAMSSPTVVRDQVPPLVSPDWVARRLADPAVRLVDIRSVVDGGGRAAYLTAHIPGAVHSDYVEDGWRATKGMASGLLPEADVLAALLGGIGLGPEQIAVVISAGTSAGDFAAAARVYWTLRVAGHRLVTILDGGMAAWSADPSRPVVGGPSRKPEAPPYPVALAGAARALLPRVVRAVATDDAVLLDTRALAFFEGRAKSPQALRPGRLPGAVMIDHTTAWDPETSRLKDATALSTLFAHLPAGPVIAYCNTGHQAATPWFVLSEVLGRPDVSLYDGSMSEWTEEPARPVGAGPDERKRG</sequence>
<name>A0A327LC99_9BRAD</name>
<reference evidence="5 6" key="1">
    <citation type="submission" date="2017-07" db="EMBL/GenBank/DDBJ databases">
        <title>Draft Genome Sequences of Select Purple Nonsulfur Bacteria.</title>
        <authorList>
            <person name="Lasarre B."/>
            <person name="Mckinlay J.B."/>
        </authorList>
    </citation>
    <scope>NUCLEOTIDE SEQUENCE [LARGE SCALE GENOMIC DNA]</scope>
    <source>
        <strain evidence="5 6">DSM 5909</strain>
    </source>
</reference>
<dbReference type="Proteomes" id="UP000249130">
    <property type="component" value="Unassembled WGS sequence"/>
</dbReference>
<gene>
    <name evidence="5" type="ORF">CH341_03980</name>
</gene>
<evidence type="ECO:0000256" key="2">
    <source>
        <dbReference type="ARBA" id="ARBA00022737"/>
    </source>
</evidence>
<keyword evidence="2" id="KW-0677">Repeat</keyword>
<dbReference type="Pfam" id="PF00581">
    <property type="entry name" value="Rhodanese"/>
    <property type="match status" value="2"/>
</dbReference>
<evidence type="ECO:0000259" key="4">
    <source>
        <dbReference type="PROSITE" id="PS50206"/>
    </source>
</evidence>
<evidence type="ECO:0000256" key="3">
    <source>
        <dbReference type="SAM" id="MobiDB-lite"/>
    </source>
</evidence>
<dbReference type="PANTHER" id="PTHR11364:SF27">
    <property type="entry name" value="SULFURTRANSFERASE"/>
    <property type="match status" value="1"/>
</dbReference>
<proteinExistence type="predicted"/>
<keyword evidence="1" id="KW-0808">Transferase</keyword>
<organism evidence="5 6">
    <name type="scientific">Rhodoplanes roseus</name>
    <dbReference type="NCBI Taxonomy" id="29409"/>
    <lineage>
        <taxon>Bacteria</taxon>
        <taxon>Pseudomonadati</taxon>
        <taxon>Pseudomonadota</taxon>
        <taxon>Alphaproteobacteria</taxon>
        <taxon>Hyphomicrobiales</taxon>
        <taxon>Nitrobacteraceae</taxon>
        <taxon>Rhodoplanes</taxon>
    </lineage>
</organism>
<keyword evidence="6" id="KW-1185">Reference proteome</keyword>
<dbReference type="InterPro" id="IPR045078">
    <property type="entry name" value="TST/MPST-like"/>
</dbReference>
<dbReference type="EMBL" id="NPEX01000016">
    <property type="protein sequence ID" value="RAI45408.1"/>
    <property type="molecule type" value="Genomic_DNA"/>
</dbReference>
<dbReference type="PANTHER" id="PTHR11364">
    <property type="entry name" value="THIOSULFATE SULFERTANSFERASE"/>
    <property type="match status" value="1"/>
</dbReference>
<feature type="region of interest" description="Disordered" evidence="3">
    <location>
        <begin position="296"/>
        <end position="316"/>
    </location>
</feature>
<dbReference type="Gene3D" id="3.40.250.10">
    <property type="entry name" value="Rhodanese-like domain"/>
    <property type="match status" value="2"/>
</dbReference>
<evidence type="ECO:0000313" key="5">
    <source>
        <dbReference type="EMBL" id="RAI45408.1"/>
    </source>
</evidence>
<evidence type="ECO:0000256" key="1">
    <source>
        <dbReference type="ARBA" id="ARBA00022679"/>
    </source>
</evidence>
<dbReference type="CDD" id="cd01449">
    <property type="entry name" value="TST_Repeat_2"/>
    <property type="match status" value="1"/>
</dbReference>